<dbReference type="NCBIfam" id="NF001688">
    <property type="entry name" value="PRK00448.1"/>
    <property type="match status" value="1"/>
</dbReference>
<dbReference type="STRING" id="118967.SAMN02745191_2261"/>
<evidence type="ECO:0000313" key="15">
    <source>
        <dbReference type="EMBL" id="SJZ97584.1"/>
    </source>
</evidence>
<dbReference type="Gene3D" id="3.20.20.140">
    <property type="entry name" value="Metal-dependent hydrolases"/>
    <property type="match status" value="2"/>
</dbReference>
<dbReference type="OrthoDB" id="9791657at2"/>
<dbReference type="GO" id="GO:0003887">
    <property type="term" value="F:DNA-directed DNA polymerase activity"/>
    <property type="evidence" value="ECO:0007669"/>
    <property type="project" value="UniProtKB-UniRule"/>
</dbReference>
<comment type="similarity">
    <text evidence="11">Belongs to the DNA polymerase type-C family. PolC subfamily.</text>
</comment>
<keyword evidence="16" id="KW-1185">Reference proteome</keyword>
<evidence type="ECO:0000313" key="16">
    <source>
        <dbReference type="Proteomes" id="UP000243297"/>
    </source>
</evidence>
<dbReference type="InterPro" id="IPR004013">
    <property type="entry name" value="PHP_dom"/>
</dbReference>
<feature type="coiled-coil region" evidence="12">
    <location>
        <begin position="1308"/>
        <end position="1335"/>
    </location>
</feature>
<evidence type="ECO:0000256" key="11">
    <source>
        <dbReference type="HAMAP-Rule" id="MF_00356"/>
    </source>
</evidence>
<dbReference type="InterPro" id="IPR006308">
    <property type="entry name" value="Pol_III_a_PolC-type_gram_pos"/>
</dbReference>
<dbReference type="InterPro" id="IPR036397">
    <property type="entry name" value="RNaseH_sf"/>
</dbReference>
<dbReference type="EMBL" id="FUWY01000008">
    <property type="protein sequence ID" value="SJZ97584.1"/>
    <property type="molecule type" value="Genomic_DNA"/>
</dbReference>
<proteinExistence type="inferred from homology"/>
<keyword evidence="8 11" id="KW-0269">Exonuclease</keyword>
<comment type="function">
    <text evidence="1 11">Required for replicative DNA synthesis. This DNA polymerase also exhibits 3' to 5' exonuclease activity.</text>
</comment>
<keyword evidence="9 11" id="KW-0239">DNA-directed DNA polymerase</keyword>
<dbReference type="SMART" id="SM00481">
    <property type="entry name" value="POLIIIAc"/>
    <property type="match status" value="1"/>
</dbReference>
<sequence length="1450" mass="164895">MKQIQLCELIHNIDINPKLKSYFEEAVVLNVKFYRKTEHLFITIQLNHILPFDLYKALNQYFCATMCKKCTIHVEVTTYEQNIQELQKYVWYFATFSQANAIFKEGMPSYTDDGIQILFATEDDVEKATLQEVNLVNFLNTVGFKEELITLSSRELVVKIEDVVVPLSNASPTNEIQKKSEPQKYATKRVKKENYIVIKLKDAVNECDNIQFDATVFKVVYQTTRTGNTIQTIYLSDETDAIVIKRFENNRLPLEKMKEINEWDTVRVYGSIIYDSYEKELVCKPNEIEKIEKPSRSDNATEKRVELHTHTIMSEMDGVCEIAEYVNQAYKWGHNAIAITDHMAVQAFPKAQAAVSKILKKNPDAKFKMIYGVEMNLVEPELKIVKNPQDIDLLQSEYICFDLETTGLSSFFDHVIEFGGVLIKNQTVVEHKQLFIKPPVSIPPFIQEKTNITDEMVKDAKTFEEAVDEILDWIKDRVLVAHNATFDIGFMNEELKRIGREPLTNPIIDTLDFARAILSERRTYRLGNIARAYRISYDEEVAHRADYDANVLADVFLAMMHQAKELGATTVAGLQALQSPQSFAKVRNSHICVLAKNQKGIKTIYQLVTISNTETIAVFGNANSKSNGSEFLAEPRIFRNRINELRENILIGSACLNGEVFECASNKSQEDLEKAISFYDYIEIQPLANYSHLLAMHSVPNMNRLKEIVKRIIETAKKLNKLVVVTGDVHYCDPEEKIYRDIYIQTQGIGGVRHPLFIYNEKIRRNTINPEQHFRTTSEMLESFEWLENPSLVSEIVVENTNRIADMIEKTQPVPDGLFTPTIEGSDTKLREICFDTAHKMYGEVLPEIVEKRLERELDSIIGNGFGVIYYISHLLVKRSNDDGYLVGSRGSVGSSFVATMSGITEVNPLAPHYICTKCQYSEFVEDDSVASGFDLPDKPCPHCGEMMRGNGQNIPFETFLGFEGDKVPDIDLNFSGEYQEKAHLFTKEVFGEDHVFRAGTIGTVADKTAFGYVTGYSEEMGIENMRKVQKERLAIGCTGVKRTTGQHPGGIIVIPHDMDVTDFTPVQFPANDPNSTWKTTHFDFHDIHDNVLKFDILGHVDPTAMRLLQNISGIDPRTIPMNDPETMSLFSSADALKADIREFSEKTGAMGLPEFGTSFVRGMLEATKPKNFSDLIIISGLSHGTDVWLNNAADLVDSGITLQEVIGCRDDIMTYLLHKKLEPKTAFTIMESVRKGKGLTDEWVKAMEEHDVPAWYIDSCKKIKYMFPKAHAVAYVIMAVRIAWFKVHYPHWYYISYFSLRCDAYEIETMTKGIAAIKSRLEEIRNRRNDYETAKLVTKKENDIYNTLEVCLELYARGYKIGKIDLYKSLATEFTVEPGDVKTILPPFTTIDGLGENVAKSIVLARQKGEFISKEDLISRTQLSTTLLRKLEVLGAIDGLQDKNQMSLF</sequence>
<comment type="subcellular location">
    <subcellularLocation>
        <location evidence="11">Cytoplasm</location>
    </subcellularLocation>
</comment>
<dbReference type="PANTHER" id="PTHR32294:SF5">
    <property type="entry name" value="DNA POLYMERASE III POLC-TYPE"/>
    <property type="match status" value="1"/>
</dbReference>
<gene>
    <name evidence="11" type="primary">polC</name>
    <name evidence="15" type="ORF">SAMN02745191_2261</name>
</gene>
<evidence type="ECO:0000259" key="14">
    <source>
        <dbReference type="SMART" id="SM00481"/>
    </source>
</evidence>
<evidence type="ECO:0000256" key="10">
    <source>
        <dbReference type="ARBA" id="ARBA00049244"/>
    </source>
</evidence>
<name>A0A1T4Q1K2_9FIRM</name>
<dbReference type="InterPro" id="IPR029460">
    <property type="entry name" value="DNAPol_HHH"/>
</dbReference>
<dbReference type="Gene3D" id="3.30.1900.20">
    <property type="match status" value="2"/>
</dbReference>
<reference evidence="16" key="1">
    <citation type="submission" date="2017-02" db="EMBL/GenBank/DDBJ databases">
        <authorList>
            <person name="Varghese N."/>
            <person name="Submissions S."/>
        </authorList>
    </citation>
    <scope>NUCLEOTIDE SEQUENCE [LARGE SCALE GENOMIC DNA]</scope>
    <source>
        <strain evidence="16">ATCC 25662</strain>
    </source>
</reference>
<evidence type="ECO:0000256" key="12">
    <source>
        <dbReference type="SAM" id="Coils"/>
    </source>
</evidence>
<dbReference type="InterPro" id="IPR012337">
    <property type="entry name" value="RNaseH-like_sf"/>
</dbReference>
<dbReference type="HAMAP" id="MF_00356">
    <property type="entry name" value="DNApol_PolC"/>
    <property type="match status" value="1"/>
</dbReference>
<dbReference type="GO" id="GO:0005737">
    <property type="term" value="C:cytoplasm"/>
    <property type="evidence" value="ECO:0007669"/>
    <property type="project" value="UniProtKB-SubCell"/>
</dbReference>
<dbReference type="SMART" id="SM00479">
    <property type="entry name" value="EXOIII"/>
    <property type="match status" value="1"/>
</dbReference>
<evidence type="ECO:0000256" key="3">
    <source>
        <dbReference type="ARBA" id="ARBA00022679"/>
    </source>
</evidence>
<dbReference type="Gene3D" id="1.10.150.870">
    <property type="match status" value="1"/>
</dbReference>
<evidence type="ECO:0000256" key="1">
    <source>
        <dbReference type="ARBA" id="ARBA00003452"/>
    </source>
</evidence>
<keyword evidence="3 11" id="KW-0808">Transferase</keyword>
<dbReference type="GO" id="GO:0008408">
    <property type="term" value="F:3'-5' exonuclease activity"/>
    <property type="evidence" value="ECO:0007669"/>
    <property type="project" value="UniProtKB-UniRule"/>
</dbReference>
<dbReference type="Gene3D" id="2.40.50.140">
    <property type="entry name" value="Nucleic acid-binding proteins"/>
    <property type="match status" value="1"/>
</dbReference>
<keyword evidence="12" id="KW-0175">Coiled coil</keyword>
<keyword evidence="5 11" id="KW-0235">DNA replication</keyword>
<dbReference type="Pfam" id="PF14480">
    <property type="entry name" value="DNA_pol3_a_NI"/>
    <property type="match status" value="1"/>
</dbReference>
<dbReference type="Pfam" id="PF02811">
    <property type="entry name" value="PHP"/>
    <property type="match status" value="1"/>
</dbReference>
<dbReference type="InterPro" id="IPR013520">
    <property type="entry name" value="Ribonucl_H"/>
</dbReference>
<keyword evidence="7 11" id="KW-0378">Hydrolase</keyword>
<evidence type="ECO:0000256" key="7">
    <source>
        <dbReference type="ARBA" id="ARBA00022801"/>
    </source>
</evidence>
<dbReference type="CDD" id="cd06127">
    <property type="entry name" value="DEDDh"/>
    <property type="match status" value="1"/>
</dbReference>
<dbReference type="NCBIfam" id="TIGR00573">
    <property type="entry name" value="dnaq"/>
    <property type="match status" value="1"/>
</dbReference>
<dbReference type="Pfam" id="PF14579">
    <property type="entry name" value="HHH_6"/>
    <property type="match status" value="1"/>
</dbReference>
<comment type="catalytic activity">
    <reaction evidence="10 11">
        <text>DNA(n) + a 2'-deoxyribonucleoside 5'-triphosphate = DNA(n+1) + diphosphate</text>
        <dbReference type="Rhea" id="RHEA:22508"/>
        <dbReference type="Rhea" id="RHEA-COMP:17339"/>
        <dbReference type="Rhea" id="RHEA-COMP:17340"/>
        <dbReference type="ChEBI" id="CHEBI:33019"/>
        <dbReference type="ChEBI" id="CHEBI:61560"/>
        <dbReference type="ChEBI" id="CHEBI:173112"/>
        <dbReference type="EC" id="2.7.7.7"/>
    </reaction>
</comment>
<accession>A0A1T4Q1K2</accession>
<feature type="domain" description="Polymerase/histidinol phosphatase N-terminal" evidence="14">
    <location>
        <begin position="305"/>
        <end position="379"/>
    </location>
</feature>
<evidence type="ECO:0000256" key="6">
    <source>
        <dbReference type="ARBA" id="ARBA00022722"/>
    </source>
</evidence>
<dbReference type="InterPro" id="IPR028112">
    <property type="entry name" value="DNA_PolC-type_N_I"/>
</dbReference>
<dbReference type="GO" id="GO:0003677">
    <property type="term" value="F:DNA binding"/>
    <property type="evidence" value="ECO:0007669"/>
    <property type="project" value="UniProtKB-UniRule"/>
</dbReference>
<dbReference type="Pfam" id="PF00929">
    <property type="entry name" value="RNase_T"/>
    <property type="match status" value="1"/>
</dbReference>
<dbReference type="InterPro" id="IPR012340">
    <property type="entry name" value="NA-bd_OB-fold"/>
</dbReference>
<keyword evidence="4 11" id="KW-0548">Nucleotidyltransferase</keyword>
<keyword evidence="2 11" id="KW-0963">Cytoplasm</keyword>
<evidence type="ECO:0000256" key="4">
    <source>
        <dbReference type="ARBA" id="ARBA00022695"/>
    </source>
</evidence>
<dbReference type="PANTHER" id="PTHR32294">
    <property type="entry name" value="DNA POLYMERASE III SUBUNIT ALPHA"/>
    <property type="match status" value="1"/>
</dbReference>
<evidence type="ECO:0000256" key="9">
    <source>
        <dbReference type="ARBA" id="ARBA00022932"/>
    </source>
</evidence>
<evidence type="ECO:0000256" key="5">
    <source>
        <dbReference type="ARBA" id="ARBA00022705"/>
    </source>
</evidence>
<protein>
    <recommendedName>
        <fullName evidence="11">DNA polymerase III PolC-type</fullName>
        <shortName evidence="11">PolIII</shortName>
        <ecNumber evidence="11">2.7.7.7</ecNumber>
    </recommendedName>
</protein>
<evidence type="ECO:0000256" key="8">
    <source>
        <dbReference type="ARBA" id="ARBA00022839"/>
    </source>
</evidence>
<keyword evidence="6 11" id="KW-0540">Nuclease</keyword>
<feature type="domain" description="Exonuclease" evidence="13">
    <location>
        <begin position="397"/>
        <end position="565"/>
    </location>
</feature>
<dbReference type="InterPro" id="IPR003141">
    <property type="entry name" value="Pol/His_phosphatase_N"/>
</dbReference>
<dbReference type="CDD" id="cd07435">
    <property type="entry name" value="PHP_PolIIIA_POLC"/>
    <property type="match status" value="1"/>
</dbReference>
<dbReference type="Gene3D" id="3.30.420.10">
    <property type="entry name" value="Ribonuclease H-like superfamily/Ribonuclease H"/>
    <property type="match status" value="1"/>
</dbReference>
<dbReference type="Proteomes" id="UP000243297">
    <property type="component" value="Unassembled WGS sequence"/>
</dbReference>
<dbReference type="EC" id="2.7.7.7" evidence="11"/>
<dbReference type="Gene3D" id="1.10.150.700">
    <property type="entry name" value="PolC, middle finger domain"/>
    <property type="match status" value="1"/>
</dbReference>
<dbReference type="RefSeq" id="WP_078712650.1">
    <property type="nucleotide sequence ID" value="NZ_FUWY01000008.1"/>
</dbReference>
<evidence type="ECO:0000256" key="2">
    <source>
        <dbReference type="ARBA" id="ARBA00022490"/>
    </source>
</evidence>
<dbReference type="NCBIfam" id="TIGR01405">
    <property type="entry name" value="polC_Gram_pos"/>
    <property type="match status" value="1"/>
</dbReference>
<dbReference type="FunFam" id="3.30.420.10:FF:000045">
    <property type="entry name" value="3'-5' exonuclease DinG"/>
    <property type="match status" value="1"/>
</dbReference>
<dbReference type="InterPro" id="IPR040982">
    <property type="entry name" value="DNA_pol3_finger"/>
</dbReference>
<dbReference type="InterPro" id="IPR004805">
    <property type="entry name" value="DnaE2/DnaE/PolC"/>
</dbReference>
<dbReference type="InterPro" id="IPR006054">
    <property type="entry name" value="DnaQ"/>
</dbReference>
<dbReference type="InterPro" id="IPR011708">
    <property type="entry name" value="DNA_pol3_alpha_NTPase_dom"/>
</dbReference>
<evidence type="ECO:0000259" key="13">
    <source>
        <dbReference type="SMART" id="SM00479"/>
    </source>
</evidence>
<dbReference type="Pfam" id="PF17657">
    <property type="entry name" value="DNA_pol3_finger"/>
    <property type="match status" value="1"/>
</dbReference>
<organism evidence="15 16">
    <name type="scientific">Anaerorhabdus furcosa</name>
    <dbReference type="NCBI Taxonomy" id="118967"/>
    <lineage>
        <taxon>Bacteria</taxon>
        <taxon>Bacillati</taxon>
        <taxon>Bacillota</taxon>
        <taxon>Erysipelotrichia</taxon>
        <taxon>Erysipelotrichales</taxon>
        <taxon>Erysipelotrichaceae</taxon>
        <taxon>Anaerorhabdus</taxon>
    </lineage>
</organism>
<dbReference type="InterPro" id="IPR044923">
    <property type="entry name" value="PolC_middle_finger_sf"/>
</dbReference>
<dbReference type="SUPFAM" id="SSF53098">
    <property type="entry name" value="Ribonuclease H-like"/>
    <property type="match status" value="1"/>
</dbReference>
<dbReference type="CDD" id="cd04484">
    <property type="entry name" value="polC_OBF"/>
    <property type="match status" value="1"/>
</dbReference>
<dbReference type="GO" id="GO:0006261">
    <property type="term" value="P:DNA-templated DNA replication"/>
    <property type="evidence" value="ECO:0007669"/>
    <property type="project" value="UniProtKB-UniRule"/>
</dbReference>
<dbReference type="Gene3D" id="6.10.140.1510">
    <property type="match status" value="1"/>
</dbReference>
<dbReference type="Pfam" id="PF07733">
    <property type="entry name" value="DNA_pol3_alpha"/>
    <property type="match status" value="2"/>
</dbReference>